<keyword evidence="4" id="KW-0143">Chaperone</keyword>
<evidence type="ECO:0000256" key="3">
    <source>
        <dbReference type="ARBA" id="ARBA00022795"/>
    </source>
</evidence>
<name>A0ABY8KDT6_9BACI</name>
<gene>
    <name evidence="8" type="ORF">QBO96_18465</name>
</gene>
<comment type="subcellular location">
    <subcellularLocation>
        <location evidence="1">Cytoplasm</location>
        <location evidence="1">Cytosol</location>
    </subcellularLocation>
</comment>
<keyword evidence="3" id="KW-1005">Bacterial flagellum biogenesis</keyword>
<dbReference type="Pfam" id="PF05400">
    <property type="entry name" value="FliT"/>
    <property type="match status" value="1"/>
</dbReference>
<evidence type="ECO:0000256" key="2">
    <source>
        <dbReference type="ARBA" id="ARBA00022490"/>
    </source>
</evidence>
<evidence type="ECO:0000313" key="9">
    <source>
        <dbReference type="Proteomes" id="UP001244564"/>
    </source>
</evidence>
<comment type="function">
    <text evidence="5">May act as an export chaperone for the filament capping protein FliD.</text>
</comment>
<dbReference type="RefSeq" id="WP_216486501.1">
    <property type="nucleotide sequence ID" value="NZ_CP122283.1"/>
</dbReference>
<dbReference type="EMBL" id="CP122283">
    <property type="protein sequence ID" value="WGF37678.1"/>
    <property type="molecule type" value="Genomic_DNA"/>
</dbReference>
<keyword evidence="8" id="KW-0966">Cell projection</keyword>
<evidence type="ECO:0000256" key="5">
    <source>
        <dbReference type="ARBA" id="ARBA00093765"/>
    </source>
</evidence>
<evidence type="ECO:0000313" key="8">
    <source>
        <dbReference type="EMBL" id="WGF37678.1"/>
    </source>
</evidence>
<evidence type="ECO:0000256" key="7">
    <source>
        <dbReference type="ARBA" id="ARBA00093797"/>
    </source>
</evidence>
<keyword evidence="9" id="KW-1185">Reference proteome</keyword>
<keyword evidence="8" id="KW-0282">Flagellum</keyword>
<evidence type="ECO:0000256" key="6">
    <source>
        <dbReference type="ARBA" id="ARBA00093785"/>
    </source>
</evidence>
<proteinExistence type="inferred from homology"/>
<dbReference type="Proteomes" id="UP001244564">
    <property type="component" value="Chromosome"/>
</dbReference>
<comment type="similarity">
    <text evidence="6">Belongs to the bacillales FliT family.</text>
</comment>
<evidence type="ECO:0000256" key="1">
    <source>
        <dbReference type="ARBA" id="ARBA00004514"/>
    </source>
</evidence>
<organism evidence="8 9">
    <name type="scientific">Lysinibacillus capsici</name>
    <dbReference type="NCBI Taxonomy" id="2115968"/>
    <lineage>
        <taxon>Bacteria</taxon>
        <taxon>Bacillati</taxon>
        <taxon>Bacillota</taxon>
        <taxon>Bacilli</taxon>
        <taxon>Bacillales</taxon>
        <taxon>Bacillaceae</taxon>
        <taxon>Lysinibacillus</taxon>
    </lineage>
</organism>
<reference evidence="8 9" key="1">
    <citation type="submission" date="2023-04" db="EMBL/GenBank/DDBJ databases">
        <title>Genomic of Lysinibacillus capsici TSBLM.</title>
        <authorList>
            <person name="Hu X.S."/>
            <person name="Yu C.H."/>
        </authorList>
    </citation>
    <scope>NUCLEOTIDE SEQUENCE [LARGE SCALE GENOMIC DNA]</scope>
    <source>
        <strain evidence="8 9">TSBLM</strain>
    </source>
</reference>
<evidence type="ECO:0000256" key="4">
    <source>
        <dbReference type="ARBA" id="ARBA00023186"/>
    </source>
</evidence>
<keyword evidence="2" id="KW-0963">Cytoplasm</keyword>
<protein>
    <recommendedName>
        <fullName evidence="7">Flagellar protein FliT</fullName>
    </recommendedName>
</protein>
<accession>A0ABY8KDT6</accession>
<dbReference type="InterPro" id="IPR008622">
    <property type="entry name" value="FliT"/>
</dbReference>
<keyword evidence="8" id="KW-0969">Cilium</keyword>
<sequence>MQLVEQLLQVSTNLYKVLDDTLISEERDEYIAHIHELLDQRKIIIDMLVQEGGFRFDKQNRIHCKLLELDNGIKERLEIVINSIKKDLTNLQKAKKNESQYYNPFASVRVMDGMYYDKKN</sequence>